<feature type="compositionally biased region" description="Polar residues" evidence="5">
    <location>
        <begin position="66"/>
        <end position="86"/>
    </location>
</feature>
<feature type="region of interest" description="Disordered" evidence="5">
    <location>
        <begin position="201"/>
        <end position="267"/>
    </location>
</feature>
<dbReference type="Gene3D" id="2.30.18.10">
    <property type="entry name" value="Transcription factor IIA (TFIIA), beta-barrel domain"/>
    <property type="match status" value="1"/>
</dbReference>
<evidence type="ECO:0000256" key="3">
    <source>
        <dbReference type="ARBA" id="ARBA00023163"/>
    </source>
</evidence>
<evidence type="ECO:0000256" key="5">
    <source>
        <dbReference type="SAM" id="MobiDB-lite"/>
    </source>
</evidence>
<evidence type="ECO:0000313" key="7">
    <source>
        <dbReference type="Proteomes" id="UP001152799"/>
    </source>
</evidence>
<evidence type="ECO:0000256" key="4">
    <source>
        <dbReference type="ARBA" id="ARBA00023242"/>
    </source>
</evidence>
<dbReference type="CDD" id="cd07976">
    <property type="entry name" value="TFIIA_alpha_beta_like"/>
    <property type="match status" value="2"/>
</dbReference>
<evidence type="ECO:0000256" key="1">
    <source>
        <dbReference type="ARBA" id="ARBA00004123"/>
    </source>
</evidence>
<name>A0A9N9MDM2_9CUCU</name>
<dbReference type="Gene3D" id="1.10.287.100">
    <property type="match status" value="1"/>
</dbReference>
<dbReference type="InterPro" id="IPR009088">
    <property type="entry name" value="TFIIA_b-brl"/>
</dbReference>
<dbReference type="FunFam" id="1.10.287.100:FF:000001">
    <property type="entry name" value="Transcription initiation factor IIA subunit"/>
    <property type="match status" value="1"/>
</dbReference>
<gene>
    <name evidence="6" type="ORF">CEUTPL_LOCUS3391</name>
</gene>
<dbReference type="OrthoDB" id="6275927at2759"/>
<dbReference type="InterPro" id="IPR004855">
    <property type="entry name" value="TFIIA_asu/bsu"/>
</dbReference>
<dbReference type="EMBL" id="OU892288">
    <property type="protein sequence ID" value="CAG9762716.1"/>
    <property type="molecule type" value="Genomic_DNA"/>
</dbReference>
<feature type="compositionally biased region" description="Acidic residues" evidence="5">
    <location>
        <begin position="249"/>
        <end position="267"/>
    </location>
</feature>
<keyword evidence="4" id="KW-0539">Nucleus</keyword>
<sequence>MAEPSQCKTMVPIIYQQIIEDVITKVKEEFLEEGIDEHVLQELKQIWQSKLAATNCVPNEPDKQSRAANSSEQVASSEPQQMEPTQSVAIASTSGTASGFAPDTKMVLVDITLPSQNGDQRVLKIKIPSTALQGNQLHNLLAGALNGPVFQAIISLPHTLATSIMQQYINGALLSQPTATSTKNPAQTDGAMSDSEIKTVFPNQKGQNKKIANKLNQVDGHGDSSSDDSTEGSDVDVQDEEMENKGSDEGSDEESLNSDDDDEDFEDHFDTDNIVVCQFEKVYRHRNKWRFQFKDGIMNLNGVDGVFHKASGHTEW</sequence>
<keyword evidence="3" id="KW-0804">Transcription</keyword>
<organism evidence="6 7">
    <name type="scientific">Ceutorhynchus assimilis</name>
    <name type="common">cabbage seed weevil</name>
    <dbReference type="NCBI Taxonomy" id="467358"/>
    <lineage>
        <taxon>Eukaryota</taxon>
        <taxon>Metazoa</taxon>
        <taxon>Ecdysozoa</taxon>
        <taxon>Arthropoda</taxon>
        <taxon>Hexapoda</taxon>
        <taxon>Insecta</taxon>
        <taxon>Pterygota</taxon>
        <taxon>Neoptera</taxon>
        <taxon>Endopterygota</taxon>
        <taxon>Coleoptera</taxon>
        <taxon>Polyphaga</taxon>
        <taxon>Cucujiformia</taxon>
        <taxon>Curculionidae</taxon>
        <taxon>Ceutorhynchinae</taxon>
        <taxon>Ceutorhynchus</taxon>
    </lineage>
</organism>
<dbReference type="Proteomes" id="UP001152799">
    <property type="component" value="Chromosome 12"/>
</dbReference>
<dbReference type="AlphaFoldDB" id="A0A9N9MDM2"/>
<evidence type="ECO:0008006" key="8">
    <source>
        <dbReference type="Google" id="ProtNLM"/>
    </source>
</evidence>
<dbReference type="GO" id="GO:0005672">
    <property type="term" value="C:transcription factor TFIIA complex"/>
    <property type="evidence" value="ECO:0007669"/>
    <property type="project" value="InterPro"/>
</dbReference>
<dbReference type="SUPFAM" id="SSF47396">
    <property type="entry name" value="Transcription factor IIA (TFIIA), alpha-helical domain"/>
    <property type="match status" value="1"/>
</dbReference>
<evidence type="ECO:0000313" key="6">
    <source>
        <dbReference type="EMBL" id="CAG9762716.1"/>
    </source>
</evidence>
<dbReference type="SMART" id="SM01371">
    <property type="entry name" value="TFIIA"/>
    <property type="match status" value="1"/>
</dbReference>
<dbReference type="PANTHER" id="PTHR12694:SF8">
    <property type="entry name" value="TRANSCRIPTION INITIATION FACTOR IIA SUBUNIT 1"/>
    <property type="match status" value="1"/>
</dbReference>
<keyword evidence="7" id="KW-1185">Reference proteome</keyword>
<dbReference type="PANTHER" id="PTHR12694">
    <property type="entry name" value="TRANSCRIPTION INITIATION FACTOR IIA SUBUNIT 1"/>
    <property type="match status" value="1"/>
</dbReference>
<comment type="subcellular location">
    <subcellularLocation>
        <location evidence="1">Nucleus</location>
    </subcellularLocation>
</comment>
<dbReference type="GO" id="GO:0006367">
    <property type="term" value="P:transcription initiation at RNA polymerase II promoter"/>
    <property type="evidence" value="ECO:0007669"/>
    <property type="project" value="InterPro"/>
</dbReference>
<proteinExistence type="inferred from homology"/>
<dbReference type="SUPFAM" id="SSF50784">
    <property type="entry name" value="Transcription factor IIA (TFIIA), beta-barrel domain"/>
    <property type="match status" value="1"/>
</dbReference>
<comment type="similarity">
    <text evidence="2">Belongs to the TFIIA subunit 1 family.</text>
</comment>
<feature type="region of interest" description="Disordered" evidence="5">
    <location>
        <begin position="57"/>
        <end position="86"/>
    </location>
</feature>
<reference evidence="6" key="1">
    <citation type="submission" date="2022-01" db="EMBL/GenBank/DDBJ databases">
        <authorList>
            <person name="King R."/>
        </authorList>
    </citation>
    <scope>NUCLEOTIDE SEQUENCE</scope>
</reference>
<protein>
    <recommendedName>
        <fullName evidence="8">Transcription initiation factor IIA subunit 1</fullName>
    </recommendedName>
</protein>
<accession>A0A9N9MDM2</accession>
<evidence type="ECO:0000256" key="2">
    <source>
        <dbReference type="ARBA" id="ARBA00010059"/>
    </source>
</evidence>
<feature type="compositionally biased region" description="Acidic residues" evidence="5">
    <location>
        <begin position="225"/>
        <end position="242"/>
    </location>
</feature>
<dbReference type="Pfam" id="PF03153">
    <property type="entry name" value="TFIIA"/>
    <property type="match status" value="1"/>
</dbReference>